<feature type="transmembrane region" description="Helical" evidence="8">
    <location>
        <begin position="20"/>
        <end position="44"/>
    </location>
</feature>
<evidence type="ECO:0000256" key="3">
    <source>
        <dbReference type="ARBA" id="ARBA00022475"/>
    </source>
</evidence>
<evidence type="ECO:0000256" key="5">
    <source>
        <dbReference type="ARBA" id="ARBA00022989"/>
    </source>
</evidence>
<keyword evidence="5 8" id="KW-1133">Transmembrane helix</keyword>
<dbReference type="EMBL" id="CP003282">
    <property type="protein sequence ID" value="AFG38371.1"/>
    <property type="molecule type" value="Genomic_DNA"/>
</dbReference>
<dbReference type="HOGENOM" id="CLU_085305_3_5_12"/>
<keyword evidence="3" id="KW-1003">Cell membrane</keyword>
<evidence type="ECO:0000256" key="2">
    <source>
        <dbReference type="ARBA" id="ARBA00005811"/>
    </source>
</evidence>
<gene>
    <name evidence="9" type="ordered locus">Spiaf_2339</name>
</gene>
<dbReference type="GO" id="GO:0015031">
    <property type="term" value="P:protein transport"/>
    <property type="evidence" value="ECO:0007669"/>
    <property type="project" value="UniProtKB-KW"/>
</dbReference>
<dbReference type="AlphaFoldDB" id="H9ULH8"/>
<evidence type="ECO:0000256" key="1">
    <source>
        <dbReference type="ARBA" id="ARBA00004162"/>
    </source>
</evidence>
<dbReference type="PANTHER" id="PTHR30558">
    <property type="entry name" value="EXBD MEMBRANE COMPONENT OF PMF-DRIVEN MACROMOLECULE IMPORT SYSTEM"/>
    <property type="match status" value="1"/>
</dbReference>
<dbReference type="eggNOG" id="ENOG503148E">
    <property type="taxonomic scope" value="Bacteria"/>
</dbReference>
<dbReference type="Proteomes" id="UP000007383">
    <property type="component" value="Chromosome"/>
</dbReference>
<keyword evidence="7" id="KW-0813">Transport</keyword>
<protein>
    <submittedName>
        <fullName evidence="9">Biopolymer transport protein</fullName>
    </submittedName>
</protein>
<evidence type="ECO:0000313" key="9">
    <source>
        <dbReference type="EMBL" id="AFG38371.1"/>
    </source>
</evidence>
<evidence type="ECO:0000256" key="6">
    <source>
        <dbReference type="ARBA" id="ARBA00023136"/>
    </source>
</evidence>
<dbReference type="OrthoDB" id="360823at2"/>
<evidence type="ECO:0000256" key="7">
    <source>
        <dbReference type="RuleBase" id="RU003879"/>
    </source>
</evidence>
<proteinExistence type="inferred from homology"/>
<evidence type="ECO:0000313" key="10">
    <source>
        <dbReference type="Proteomes" id="UP000007383"/>
    </source>
</evidence>
<accession>H9ULH8</accession>
<name>H9ULH8_SPIAZ</name>
<dbReference type="Pfam" id="PF02472">
    <property type="entry name" value="ExbD"/>
    <property type="match status" value="1"/>
</dbReference>
<comment type="subcellular location">
    <subcellularLocation>
        <location evidence="1">Cell membrane</location>
        <topology evidence="1">Single-pass membrane protein</topology>
    </subcellularLocation>
    <subcellularLocation>
        <location evidence="7">Cell membrane</location>
        <topology evidence="7">Single-pass type II membrane protein</topology>
    </subcellularLocation>
</comment>
<keyword evidence="10" id="KW-1185">Reference proteome</keyword>
<evidence type="ECO:0000256" key="8">
    <source>
        <dbReference type="SAM" id="Phobius"/>
    </source>
</evidence>
<dbReference type="GO" id="GO:0022857">
    <property type="term" value="F:transmembrane transporter activity"/>
    <property type="evidence" value="ECO:0007669"/>
    <property type="project" value="InterPro"/>
</dbReference>
<organism evidence="9 10">
    <name type="scientific">Spirochaeta africana (strain ATCC 700263 / DSM 8902 / Z-7692)</name>
    <dbReference type="NCBI Taxonomy" id="889378"/>
    <lineage>
        <taxon>Bacteria</taxon>
        <taxon>Pseudomonadati</taxon>
        <taxon>Spirochaetota</taxon>
        <taxon>Spirochaetia</taxon>
        <taxon>Spirochaetales</taxon>
        <taxon>Spirochaetaceae</taxon>
        <taxon>Spirochaeta</taxon>
    </lineage>
</organism>
<keyword evidence="6 8" id="KW-0472">Membrane</keyword>
<dbReference type="STRING" id="889378.Spiaf_2339"/>
<dbReference type="RefSeq" id="WP_014456353.1">
    <property type="nucleotide sequence ID" value="NC_017098.1"/>
</dbReference>
<evidence type="ECO:0000256" key="4">
    <source>
        <dbReference type="ARBA" id="ARBA00022692"/>
    </source>
</evidence>
<dbReference type="PATRIC" id="fig|889378.3.peg.2313"/>
<comment type="similarity">
    <text evidence="2 7">Belongs to the ExbD/TolR family.</text>
</comment>
<sequence>MRLRTRKRQVPGDSGAMSDLAFLLIIYFMVIAGFQLNQGFLLGLPERGSTTWIQQDDLAVVQMDHRGTLWLRGEAHTSEQLGRMIGSAVARRPNLTVQLQISPEAEYQHVVDFIALMHRLQVDNFSFRLQEQG</sequence>
<dbReference type="InterPro" id="IPR003400">
    <property type="entry name" value="ExbD"/>
</dbReference>
<dbReference type="PANTHER" id="PTHR30558:SF3">
    <property type="entry name" value="BIOPOLYMER TRANSPORT PROTEIN EXBD-RELATED"/>
    <property type="match status" value="1"/>
</dbReference>
<dbReference type="Gene3D" id="3.30.420.270">
    <property type="match status" value="1"/>
</dbReference>
<dbReference type="KEGG" id="sfc:Spiaf_2339"/>
<keyword evidence="4 7" id="KW-0812">Transmembrane</keyword>
<reference evidence="10" key="1">
    <citation type="journal article" date="2013" name="Stand. Genomic Sci.">
        <title>Complete genome sequence of the halophilic bacterium Spirochaeta africana type strain (Z-7692(T)) from the alkaline Lake Magadi in the East African Rift.</title>
        <authorList>
            <person name="Liolos K."/>
            <person name="Abt B."/>
            <person name="Scheuner C."/>
            <person name="Teshima H."/>
            <person name="Held B."/>
            <person name="Lapidus A."/>
            <person name="Nolan M."/>
            <person name="Lucas S."/>
            <person name="Deshpande S."/>
            <person name="Cheng J.F."/>
            <person name="Tapia R."/>
            <person name="Goodwin L.A."/>
            <person name="Pitluck S."/>
            <person name="Pagani I."/>
            <person name="Ivanova N."/>
            <person name="Mavromatis K."/>
            <person name="Mikhailova N."/>
            <person name="Huntemann M."/>
            <person name="Pati A."/>
            <person name="Chen A."/>
            <person name="Palaniappan K."/>
            <person name="Land M."/>
            <person name="Rohde M."/>
            <person name="Tindall B.J."/>
            <person name="Detter J.C."/>
            <person name="Goker M."/>
            <person name="Bristow J."/>
            <person name="Eisen J.A."/>
            <person name="Markowitz V."/>
            <person name="Hugenholtz P."/>
            <person name="Woyke T."/>
            <person name="Klenk H.P."/>
            <person name="Kyrpides N.C."/>
        </authorList>
    </citation>
    <scope>NUCLEOTIDE SEQUENCE</scope>
    <source>
        <strain evidence="10">ATCC 700263 / DSM 8902 / Z-7692</strain>
    </source>
</reference>
<keyword evidence="7" id="KW-0653">Protein transport</keyword>
<dbReference type="GO" id="GO:0005886">
    <property type="term" value="C:plasma membrane"/>
    <property type="evidence" value="ECO:0007669"/>
    <property type="project" value="UniProtKB-SubCell"/>
</dbReference>